<accession>A0A5C6F7N2</accession>
<dbReference type="InterPro" id="IPR012338">
    <property type="entry name" value="Beta-lactam/transpept-like"/>
</dbReference>
<dbReference type="Pfam" id="PF00144">
    <property type="entry name" value="Beta-lactamase"/>
    <property type="match status" value="1"/>
</dbReference>
<organism evidence="3 4">
    <name type="scientific">Rubripirellula tenax</name>
    <dbReference type="NCBI Taxonomy" id="2528015"/>
    <lineage>
        <taxon>Bacteria</taxon>
        <taxon>Pseudomonadati</taxon>
        <taxon>Planctomycetota</taxon>
        <taxon>Planctomycetia</taxon>
        <taxon>Pirellulales</taxon>
        <taxon>Pirellulaceae</taxon>
        <taxon>Rubripirellula</taxon>
    </lineage>
</organism>
<dbReference type="PANTHER" id="PTHR43283">
    <property type="entry name" value="BETA-LACTAMASE-RELATED"/>
    <property type="match status" value="1"/>
</dbReference>
<proteinExistence type="predicted"/>
<dbReference type="SUPFAM" id="SSF52317">
    <property type="entry name" value="Class I glutamine amidotransferase-like"/>
    <property type="match status" value="1"/>
</dbReference>
<dbReference type="EC" id="3.4.16.4" evidence="3"/>
<dbReference type="Pfam" id="PF09825">
    <property type="entry name" value="BPL_N"/>
    <property type="match status" value="1"/>
</dbReference>
<dbReference type="Proteomes" id="UP000318288">
    <property type="component" value="Unassembled WGS sequence"/>
</dbReference>
<dbReference type="InterPro" id="IPR019197">
    <property type="entry name" value="Biotin-prot_ligase_N"/>
</dbReference>
<dbReference type="InterPro" id="IPR050789">
    <property type="entry name" value="Diverse_Enzym_Activities"/>
</dbReference>
<evidence type="ECO:0000313" key="4">
    <source>
        <dbReference type="Proteomes" id="UP000318288"/>
    </source>
</evidence>
<dbReference type="PANTHER" id="PTHR43283:SF18">
    <property type="match status" value="1"/>
</dbReference>
<protein>
    <submittedName>
        <fullName evidence="3">D-alanyl-D-alanine carboxypeptidase</fullName>
        <ecNumber evidence="3">3.4.16.4</ecNumber>
    </submittedName>
</protein>
<feature type="domain" description="Beta-lactamase-related" evidence="1">
    <location>
        <begin position="177"/>
        <end position="455"/>
    </location>
</feature>
<comment type="caution">
    <text evidence="3">The sequence shown here is derived from an EMBL/GenBank/DDBJ whole genome shotgun (WGS) entry which is preliminary data.</text>
</comment>
<evidence type="ECO:0000313" key="3">
    <source>
        <dbReference type="EMBL" id="TWU56467.1"/>
    </source>
</evidence>
<reference evidence="3 4" key="1">
    <citation type="submission" date="2019-02" db="EMBL/GenBank/DDBJ databases">
        <title>Deep-cultivation of Planctomycetes and their phenomic and genomic characterization uncovers novel biology.</title>
        <authorList>
            <person name="Wiegand S."/>
            <person name="Jogler M."/>
            <person name="Boedeker C."/>
            <person name="Pinto D."/>
            <person name="Vollmers J."/>
            <person name="Rivas-Marin E."/>
            <person name="Kohn T."/>
            <person name="Peeters S.H."/>
            <person name="Heuer A."/>
            <person name="Rast P."/>
            <person name="Oberbeckmann S."/>
            <person name="Bunk B."/>
            <person name="Jeske O."/>
            <person name="Meyerdierks A."/>
            <person name="Storesund J.E."/>
            <person name="Kallscheuer N."/>
            <person name="Luecker S."/>
            <person name="Lage O.M."/>
            <person name="Pohl T."/>
            <person name="Merkel B.J."/>
            <person name="Hornburger P."/>
            <person name="Mueller R.-W."/>
            <person name="Bruemmer F."/>
            <person name="Labrenz M."/>
            <person name="Spormann A.M."/>
            <person name="Op Den Camp H."/>
            <person name="Overmann J."/>
            <person name="Amann R."/>
            <person name="Jetten M.S.M."/>
            <person name="Mascher T."/>
            <person name="Medema M.H."/>
            <person name="Devos D.P."/>
            <person name="Kaster A.-K."/>
            <person name="Ovreas L."/>
            <person name="Rohde M."/>
            <person name="Galperin M.Y."/>
            <person name="Jogler C."/>
        </authorList>
    </citation>
    <scope>NUCLEOTIDE SEQUENCE [LARGE SCALE GENOMIC DNA]</scope>
    <source>
        <strain evidence="3 4">Poly51</strain>
    </source>
</reference>
<keyword evidence="3" id="KW-0121">Carboxypeptidase</keyword>
<dbReference type="Gene3D" id="3.40.710.10">
    <property type="entry name" value="DD-peptidase/beta-lactamase superfamily"/>
    <property type="match status" value="1"/>
</dbReference>
<evidence type="ECO:0000259" key="2">
    <source>
        <dbReference type="Pfam" id="PF09825"/>
    </source>
</evidence>
<dbReference type="InterPro" id="IPR001466">
    <property type="entry name" value="Beta-lactam-related"/>
</dbReference>
<dbReference type="InterPro" id="IPR029062">
    <property type="entry name" value="Class_I_gatase-like"/>
</dbReference>
<keyword evidence="3" id="KW-0378">Hydrolase</keyword>
<dbReference type="SUPFAM" id="SSF56601">
    <property type="entry name" value="beta-lactamase/transpeptidase-like"/>
    <property type="match status" value="1"/>
</dbReference>
<dbReference type="AlphaFoldDB" id="A0A5C6F7N2"/>
<sequence length="485" mass="54093">MTAFVDNGGGFLGICAGSYLATNDYSWSLNLIDARVVDRRHWARGKGTVELQLSPEGSSFFGHIGETTDIYYGHGSLLGRREWDDKNVPDYQSLAIYKTEIAENGAPEGVMPGTSAIVRAEYGDGRVFCFSSHPEMADGKEFMIGYAVHWLADTKDPEAIELDGIGDVIRRTIPTEAVGGIGVLVTQNGVVQHQKGYGFVKGPRVTSRTPLRLASVTKQYAALCAAMLIEEGRLDMDAKVSHYLPNLDLPVKGRELYVKDLMWHTSGLANFIEKKEQAAIVKFREERGLPHLTNEIHAEWLATMDLRRAPGIEYEYTNSGYVLLTRIIEVIVGEPFHQFQQRRIFDVLELTGTTDSHRFNGSGNMVTTLVDYAKWDKALWQKDPRLLSKNGYNLLFTQGTFDNGEPVEHGFGWQVRHENGKSVMAEHGGGGSGTTAARNWIRRHFEDGTTVAFFAHEHPQLNTEARMKLSSELYEAVLKSRSATE</sequence>
<evidence type="ECO:0000259" key="1">
    <source>
        <dbReference type="Pfam" id="PF00144"/>
    </source>
</evidence>
<keyword evidence="3" id="KW-0645">Protease</keyword>
<gene>
    <name evidence="3" type="ORF">Poly51_23780</name>
</gene>
<feature type="domain" description="Biotin-protein ligase N-terminal" evidence="2">
    <location>
        <begin position="2"/>
        <end position="41"/>
    </location>
</feature>
<name>A0A5C6F7N2_9BACT</name>
<keyword evidence="4" id="KW-1185">Reference proteome</keyword>
<dbReference type="EMBL" id="SJPW01000003">
    <property type="protein sequence ID" value="TWU56467.1"/>
    <property type="molecule type" value="Genomic_DNA"/>
</dbReference>
<dbReference type="GO" id="GO:0009002">
    <property type="term" value="F:serine-type D-Ala-D-Ala carboxypeptidase activity"/>
    <property type="evidence" value="ECO:0007669"/>
    <property type="project" value="UniProtKB-EC"/>
</dbReference>